<feature type="compositionally biased region" description="Low complexity" evidence="1">
    <location>
        <begin position="523"/>
        <end position="546"/>
    </location>
</feature>
<evidence type="ECO:0000259" key="2">
    <source>
        <dbReference type="PROSITE" id="PS50011"/>
    </source>
</evidence>
<feature type="region of interest" description="Disordered" evidence="1">
    <location>
        <begin position="630"/>
        <end position="658"/>
    </location>
</feature>
<dbReference type="PROSITE" id="PS50011">
    <property type="entry name" value="PROTEIN_KINASE_DOM"/>
    <property type="match status" value="1"/>
</dbReference>
<feature type="compositionally biased region" description="Polar residues" evidence="1">
    <location>
        <begin position="81"/>
        <end position="93"/>
    </location>
</feature>
<reference evidence="3 4" key="1">
    <citation type="journal article" date="2004" name="Science">
        <title>The genome of the diatom Thalassiosira pseudonana: ecology, evolution, and metabolism.</title>
        <authorList>
            <person name="Armbrust E.V."/>
            <person name="Berges J.A."/>
            <person name="Bowler C."/>
            <person name="Green B.R."/>
            <person name="Martinez D."/>
            <person name="Putnam N.H."/>
            <person name="Zhou S."/>
            <person name="Allen A.E."/>
            <person name="Apt K.E."/>
            <person name="Bechner M."/>
            <person name="Brzezinski M.A."/>
            <person name="Chaal B.K."/>
            <person name="Chiovitti A."/>
            <person name="Davis A.K."/>
            <person name="Demarest M.S."/>
            <person name="Detter J.C."/>
            <person name="Glavina T."/>
            <person name="Goodstein D."/>
            <person name="Hadi M.Z."/>
            <person name="Hellsten U."/>
            <person name="Hildebrand M."/>
            <person name="Jenkins B.D."/>
            <person name="Jurka J."/>
            <person name="Kapitonov V.V."/>
            <person name="Kroger N."/>
            <person name="Lau W.W."/>
            <person name="Lane T.W."/>
            <person name="Larimer F.W."/>
            <person name="Lippmeier J.C."/>
            <person name="Lucas S."/>
            <person name="Medina M."/>
            <person name="Montsant A."/>
            <person name="Obornik M."/>
            <person name="Parker M.S."/>
            <person name="Palenik B."/>
            <person name="Pazour G.J."/>
            <person name="Richardson P.M."/>
            <person name="Rynearson T.A."/>
            <person name="Saito M.A."/>
            <person name="Schwartz D.C."/>
            <person name="Thamatrakoln K."/>
            <person name="Valentin K."/>
            <person name="Vardi A."/>
            <person name="Wilkerson F.P."/>
            <person name="Rokhsar D.S."/>
        </authorList>
    </citation>
    <scope>NUCLEOTIDE SEQUENCE [LARGE SCALE GENOMIC DNA]</scope>
    <source>
        <strain evidence="3 4">CCMP1335</strain>
    </source>
</reference>
<feature type="region of interest" description="Disordered" evidence="1">
    <location>
        <begin position="690"/>
        <end position="709"/>
    </location>
</feature>
<dbReference type="GeneID" id="7444954"/>
<feature type="region of interest" description="Disordered" evidence="1">
    <location>
        <begin position="140"/>
        <end position="308"/>
    </location>
</feature>
<feature type="domain" description="Protein kinase" evidence="2">
    <location>
        <begin position="1371"/>
        <end position="1806"/>
    </location>
</feature>
<accession>B8C7J8</accession>
<feature type="region of interest" description="Disordered" evidence="1">
    <location>
        <begin position="380"/>
        <end position="405"/>
    </location>
</feature>
<gene>
    <name evidence="3" type="ORF">THAPSDRAFT_7800</name>
</gene>
<feature type="region of interest" description="Disordered" evidence="1">
    <location>
        <begin position="451"/>
        <end position="551"/>
    </location>
</feature>
<feature type="compositionally biased region" description="Basic and acidic residues" evidence="1">
    <location>
        <begin position="162"/>
        <end position="171"/>
    </location>
</feature>
<dbReference type="PaxDb" id="35128-Thaps7800"/>
<feature type="compositionally biased region" description="Low complexity" evidence="1">
    <location>
        <begin position="254"/>
        <end position="265"/>
    </location>
</feature>
<dbReference type="Gene3D" id="1.10.510.10">
    <property type="entry name" value="Transferase(Phosphotransferase) domain 1"/>
    <property type="match status" value="1"/>
</dbReference>
<feature type="compositionally biased region" description="Low complexity" evidence="1">
    <location>
        <begin position="146"/>
        <end position="161"/>
    </location>
</feature>
<dbReference type="GO" id="GO:0004672">
    <property type="term" value="F:protein kinase activity"/>
    <property type="evidence" value="ECO:0007669"/>
    <property type="project" value="InterPro"/>
</dbReference>
<sequence>MQDLQFDEYELNLHGSSSIVSGGGGDDGTSMSSTPPTAAPLSFSRSASVGCNSTNGVGKLTSLASNRRGYGRRGSIGGGANSTVKSGRSSRTPLFSGRYTSGGCSGGGMSRFDVDMEGEEMDFDEGGVDDNRTGAFLDTRADARLEGNNSRSSSSRRASLRVAREATDGENRGTSNTINTTSIDGDDDILDSSANARLKGNNSGRSSTATMHNNNASKTRGSAVKKTSRRLRRSLRSIGDLEEGGVRVGGGYGDAAAADSRASSSQHQQHLKNNDDDAVMVSKPKKKRPNLPRGPNSRPPLPTASSNATSSLAAAAVASSVSTAPTSTPCNYSRSFSEDNVRRSIFTPKADLNSCEFDFTDGNEEEEEENDMVRGFQEEQFNQQSKQRQKQHLEDANSNESSVIRTRGVVKGSKFLFRRTQSAVATSSSSSIAMASSLAAVTTPLLEESVPLRRASSTTPAASSLSSNNSSSNNKVDAPATRSRRQTNPKKRTTSALTADSGYSSDDFQSDLKPSPPKIAARSSSVASFSSTSFSSSGNTTSTVGSTNGGGCESFSSIARSGSNSWGTNRHKRSYSVQSFQNRGGGAMKTPSNSYVHQRAFTFTADFSDMKSVGSSSSFFSPESLHSAATPRKKLGSELLEDDDDEEEEEEDLDIEYVAKRRNPSFGSSVSGGCNSFGSEKGDLLDSSLRSQSKIFSPPTIDDAAPSFTGNSLFSPPFGGSLNAELSIDVNENEFTDGRKDTTRGDLESDNESMASVASDDASAHSTTSSDEDSEEEEAPKEMTDAEIFESKSSYEDFKFLTKSLLKWSQTSCAKGASMGLNNGCLIAVPATWTFEHRNSFAKWSVVAFGFRVGSVGGAGGSFLRCNDAEGNEALAKLRRILKDHKSGNLVSSTVKKEEAKEETILFSPSTENELSVAKLGMKLSSSRRPSLSFSAHPIPSPFCDDFVGDMLASDFKNRANIDGKKSEMSSSNSFMNTISLQPSANKIKKTTLPCFRNSPTLDSVLKPTRLPRNSSESALNGSDFLNQLHGSSPSPSPMAMIRERANQARRHPSIERPRLSYDRPPLCQGLKPFESPHPRNNCLFQHTPCMETPMPKQVEHWGSRPLSGRDWGESASCDDGIIEACSQIFAQAWFTSDFYDNEDLSTQYQMHFSEEGQGELFAFYDADTEMDNDEVAAINADTAVELDSASAGVRFGFHRSDSVGGTALSLMHLNDDGKVSPKNGRRRSVKLRKYARMTLCAAASDFVKHPKRVLRLSSSPSKAQMSSAEGVLFTEVMESNTFSFILSYLNQAELLQSASLVSTESLGNLMLASVGCDQAFMLSQTSEDNDSNLSDDEESNSVEEVHNFSVRSTAIARSMEKDWSSLIQSFPRGNYLSEGAFKKVFRVWNECLGAHEALSVMDVDAIVKSGNLKIVGAELAVSSLLSSLARRNVCPNFVITRGIFTCRNEPSELHWGQTDSTEDEVVDSCVDSPPEPGEAGNFQYIRMELCQHGDAEEYIKRLPGKMLSSWDCRNLLFQMAFSLHVAADKFGLKHYDVKLLNFFLQSAKDPLLSDDEHPHVVLRYGVGSSVFRLRMHPSTALIAKLADYGTSVLRTDTDGQPISLGQFTTFENTPPEYLILGNSAEQGYGHDCFGLGLCMFHLFTGIGPYEEILDDVVCPANLKTKLRRIWKSQTHDVIRSAMMYEGEDGKEIEDETLYNTLYRFLVLFGIPKNQFCMKENGKVWRAINSTLVTKQDSKAKTFPDAAVFQKHRKRFSLFEGNDKRIVSARRRLEEMDGAMDLLLSLVSFDPKKRATPLDVINSRFMEAIKEHSDVAYDDEDIVRSYTSYLTS</sequence>
<protein>
    <recommendedName>
        <fullName evidence="2">Protein kinase domain-containing protein</fullName>
    </recommendedName>
</protein>
<feature type="compositionally biased region" description="Polar residues" evidence="1">
    <location>
        <begin position="1012"/>
        <end position="1034"/>
    </location>
</feature>
<dbReference type="SUPFAM" id="SSF56112">
    <property type="entry name" value="Protein kinase-like (PK-like)"/>
    <property type="match status" value="1"/>
</dbReference>
<proteinExistence type="predicted"/>
<feature type="compositionally biased region" description="Acidic residues" evidence="1">
    <location>
        <begin position="770"/>
        <end position="779"/>
    </location>
</feature>
<dbReference type="PROSITE" id="PS00108">
    <property type="entry name" value="PROTEIN_KINASE_ST"/>
    <property type="match status" value="1"/>
</dbReference>
<dbReference type="eggNOG" id="ENOG502R1E5">
    <property type="taxonomic scope" value="Eukaryota"/>
</dbReference>
<evidence type="ECO:0000313" key="3">
    <source>
        <dbReference type="EMBL" id="EED90993.1"/>
    </source>
</evidence>
<feature type="compositionally biased region" description="Polar residues" evidence="1">
    <location>
        <begin position="172"/>
        <end position="181"/>
    </location>
</feature>
<organism evidence="3 4">
    <name type="scientific">Thalassiosira pseudonana</name>
    <name type="common">Marine diatom</name>
    <name type="synonym">Cyclotella nana</name>
    <dbReference type="NCBI Taxonomy" id="35128"/>
    <lineage>
        <taxon>Eukaryota</taxon>
        <taxon>Sar</taxon>
        <taxon>Stramenopiles</taxon>
        <taxon>Ochrophyta</taxon>
        <taxon>Bacillariophyta</taxon>
        <taxon>Coscinodiscophyceae</taxon>
        <taxon>Thalassiosirophycidae</taxon>
        <taxon>Thalassiosirales</taxon>
        <taxon>Thalassiosiraceae</taxon>
        <taxon>Thalassiosira</taxon>
    </lineage>
</organism>
<dbReference type="SMART" id="SM00220">
    <property type="entry name" value="S_TKc"/>
    <property type="match status" value="1"/>
</dbReference>
<feature type="compositionally biased region" description="Basic and acidic residues" evidence="1">
    <location>
        <begin position="736"/>
        <end position="747"/>
    </location>
</feature>
<dbReference type="HOGENOM" id="CLU_237343_0_0_1"/>
<dbReference type="InParanoid" id="B8C7J8"/>
<feature type="compositionally biased region" description="Low complexity" evidence="1">
    <location>
        <begin position="455"/>
        <end position="474"/>
    </location>
</feature>
<dbReference type="InterPro" id="IPR000719">
    <property type="entry name" value="Prot_kinase_dom"/>
</dbReference>
<feature type="compositionally biased region" description="Low complexity" evidence="1">
    <location>
        <begin position="752"/>
        <end position="769"/>
    </location>
</feature>
<dbReference type="GO" id="GO:0005524">
    <property type="term" value="F:ATP binding"/>
    <property type="evidence" value="ECO:0007669"/>
    <property type="project" value="InterPro"/>
</dbReference>
<feature type="compositionally biased region" description="Polar residues" evidence="1">
    <location>
        <begin position="200"/>
        <end position="220"/>
    </location>
</feature>
<dbReference type="InterPro" id="IPR011009">
    <property type="entry name" value="Kinase-like_dom_sf"/>
</dbReference>
<evidence type="ECO:0000313" key="4">
    <source>
        <dbReference type="Proteomes" id="UP000001449"/>
    </source>
</evidence>
<dbReference type="Proteomes" id="UP000001449">
    <property type="component" value="Chromosome 8"/>
</dbReference>
<evidence type="ECO:0000256" key="1">
    <source>
        <dbReference type="SAM" id="MobiDB-lite"/>
    </source>
</evidence>
<feature type="region of interest" description="Disordered" evidence="1">
    <location>
        <begin position="1009"/>
        <end position="1039"/>
    </location>
</feature>
<reference evidence="3 4" key="2">
    <citation type="journal article" date="2008" name="Nature">
        <title>The Phaeodactylum genome reveals the evolutionary history of diatom genomes.</title>
        <authorList>
            <person name="Bowler C."/>
            <person name="Allen A.E."/>
            <person name="Badger J.H."/>
            <person name="Grimwood J."/>
            <person name="Jabbari K."/>
            <person name="Kuo A."/>
            <person name="Maheswari U."/>
            <person name="Martens C."/>
            <person name="Maumus F."/>
            <person name="Otillar R.P."/>
            <person name="Rayko E."/>
            <person name="Salamov A."/>
            <person name="Vandepoele K."/>
            <person name="Beszteri B."/>
            <person name="Gruber A."/>
            <person name="Heijde M."/>
            <person name="Katinka M."/>
            <person name="Mock T."/>
            <person name="Valentin K."/>
            <person name="Verret F."/>
            <person name="Berges J.A."/>
            <person name="Brownlee C."/>
            <person name="Cadoret J.P."/>
            <person name="Chiovitti A."/>
            <person name="Choi C.J."/>
            <person name="Coesel S."/>
            <person name="De Martino A."/>
            <person name="Detter J.C."/>
            <person name="Durkin C."/>
            <person name="Falciatore A."/>
            <person name="Fournet J."/>
            <person name="Haruta M."/>
            <person name="Huysman M.J."/>
            <person name="Jenkins B.D."/>
            <person name="Jiroutova K."/>
            <person name="Jorgensen R.E."/>
            <person name="Joubert Y."/>
            <person name="Kaplan A."/>
            <person name="Kroger N."/>
            <person name="Kroth P.G."/>
            <person name="La Roche J."/>
            <person name="Lindquist E."/>
            <person name="Lommer M."/>
            <person name="Martin-Jezequel V."/>
            <person name="Lopez P.J."/>
            <person name="Lucas S."/>
            <person name="Mangogna M."/>
            <person name="McGinnis K."/>
            <person name="Medlin L.K."/>
            <person name="Montsant A."/>
            <person name="Oudot-Le Secq M.P."/>
            <person name="Napoli C."/>
            <person name="Obornik M."/>
            <person name="Parker M.S."/>
            <person name="Petit J.L."/>
            <person name="Porcel B.M."/>
            <person name="Poulsen N."/>
            <person name="Robison M."/>
            <person name="Rychlewski L."/>
            <person name="Rynearson T.A."/>
            <person name="Schmutz J."/>
            <person name="Shapiro H."/>
            <person name="Siaut M."/>
            <person name="Stanley M."/>
            <person name="Sussman M.R."/>
            <person name="Taylor A.R."/>
            <person name="Vardi A."/>
            <person name="von Dassow P."/>
            <person name="Vyverman W."/>
            <person name="Willis A."/>
            <person name="Wyrwicz L.S."/>
            <person name="Rokhsar D.S."/>
            <person name="Weissenbach J."/>
            <person name="Armbrust E.V."/>
            <person name="Green B.R."/>
            <person name="Van de Peer Y."/>
            <person name="Grigoriev I.V."/>
        </authorList>
    </citation>
    <scope>NUCLEOTIDE SEQUENCE [LARGE SCALE GENOMIC DNA]</scope>
    <source>
        <strain evidence="3 4">CCMP1335</strain>
    </source>
</reference>
<dbReference type="EMBL" id="CM000644">
    <property type="protein sequence ID" value="EED90993.1"/>
    <property type="molecule type" value="Genomic_DNA"/>
</dbReference>
<feature type="compositionally biased region" description="Acidic residues" evidence="1">
    <location>
        <begin position="639"/>
        <end position="655"/>
    </location>
</feature>
<dbReference type="RefSeq" id="XP_002292142.1">
    <property type="nucleotide sequence ID" value="XM_002292106.1"/>
</dbReference>
<dbReference type="KEGG" id="tps:THAPSDRAFT_7800"/>
<feature type="region of interest" description="Disordered" evidence="1">
    <location>
        <begin position="17"/>
        <end position="42"/>
    </location>
</feature>
<feature type="compositionally biased region" description="Polar residues" evidence="1">
    <location>
        <begin position="494"/>
        <end position="507"/>
    </location>
</feature>
<name>B8C7J8_THAPS</name>
<feature type="region of interest" description="Disordered" evidence="1">
    <location>
        <begin position="733"/>
        <end position="787"/>
    </location>
</feature>
<dbReference type="InterPro" id="IPR008271">
    <property type="entry name" value="Ser/Thr_kinase_AS"/>
</dbReference>
<feature type="compositionally biased region" description="Basic residues" evidence="1">
    <location>
        <begin position="226"/>
        <end position="235"/>
    </location>
</feature>
<keyword evidence="4" id="KW-1185">Reference proteome</keyword>
<feature type="region of interest" description="Disordered" evidence="1">
    <location>
        <begin position="54"/>
        <end position="113"/>
    </location>
</feature>
<feature type="compositionally biased region" description="Basic residues" evidence="1">
    <location>
        <begin position="482"/>
        <end position="493"/>
    </location>
</feature>